<reference evidence="1" key="1">
    <citation type="submission" date="2023-10" db="EMBL/GenBank/DDBJ databases">
        <title>Genome assembly of Pristionchus species.</title>
        <authorList>
            <person name="Yoshida K."/>
            <person name="Sommer R.J."/>
        </authorList>
    </citation>
    <scope>NUCLEOTIDE SEQUENCE</scope>
    <source>
        <strain evidence="1">RS5133</strain>
    </source>
</reference>
<feature type="non-terminal residue" evidence="1">
    <location>
        <position position="1"/>
    </location>
</feature>
<feature type="non-terminal residue" evidence="1">
    <location>
        <position position="175"/>
    </location>
</feature>
<accession>A0AAV5WZ03</accession>
<dbReference type="AlphaFoldDB" id="A0AAV5WZ03"/>
<dbReference type="EMBL" id="BTSY01000007">
    <property type="protein sequence ID" value="GMT36573.1"/>
    <property type="molecule type" value="Genomic_DNA"/>
</dbReference>
<dbReference type="Proteomes" id="UP001432322">
    <property type="component" value="Unassembled WGS sequence"/>
</dbReference>
<evidence type="ECO:0000313" key="1">
    <source>
        <dbReference type="EMBL" id="GMT36573.1"/>
    </source>
</evidence>
<organism evidence="1 2">
    <name type="scientific">Pristionchus fissidentatus</name>
    <dbReference type="NCBI Taxonomy" id="1538716"/>
    <lineage>
        <taxon>Eukaryota</taxon>
        <taxon>Metazoa</taxon>
        <taxon>Ecdysozoa</taxon>
        <taxon>Nematoda</taxon>
        <taxon>Chromadorea</taxon>
        <taxon>Rhabditida</taxon>
        <taxon>Rhabditina</taxon>
        <taxon>Diplogasteromorpha</taxon>
        <taxon>Diplogasteroidea</taxon>
        <taxon>Neodiplogasteridae</taxon>
        <taxon>Pristionchus</taxon>
    </lineage>
</organism>
<proteinExistence type="predicted"/>
<evidence type="ECO:0000313" key="2">
    <source>
        <dbReference type="Proteomes" id="UP001432322"/>
    </source>
</evidence>
<sequence length="175" mass="19627">IMDGPELKVKYVHEVLEKALSMAEFDPVAGAMAVIVSIMKTIITKGPNYLTMNDDLENVTTRIAALQSQDSSIMDIGLRDVIYESCNAFKITMDFVRTYVCTVEELNFTNSPIVDSHLQPANNEPRDEIPCQLREPKMEEQIFDYTESANYLTTPLVDVGLAPDTSIKEEVDETN</sequence>
<keyword evidence="2" id="KW-1185">Reference proteome</keyword>
<gene>
    <name evidence="1" type="ORF">PFISCL1PPCAC_27870</name>
</gene>
<name>A0AAV5WZ03_9BILA</name>
<protein>
    <submittedName>
        <fullName evidence="1">Uncharacterized protein</fullName>
    </submittedName>
</protein>
<comment type="caution">
    <text evidence="1">The sequence shown here is derived from an EMBL/GenBank/DDBJ whole genome shotgun (WGS) entry which is preliminary data.</text>
</comment>